<dbReference type="GO" id="GO:0004521">
    <property type="term" value="F:RNA endonuclease activity"/>
    <property type="evidence" value="ECO:0007669"/>
    <property type="project" value="TreeGrafter"/>
</dbReference>
<comment type="function">
    <text evidence="3">Toxic component of a type II toxin-antitoxin (TA) system.</text>
</comment>
<gene>
    <name evidence="4" type="ORF">HMPREF0501_01419</name>
</gene>
<dbReference type="InterPro" id="IPR011067">
    <property type="entry name" value="Plasmid_toxin/cell-grow_inhib"/>
</dbReference>
<comment type="similarity">
    <text evidence="1 3">Belongs to the PemK/MazF family.</text>
</comment>
<evidence type="ECO:0000313" key="4">
    <source>
        <dbReference type="EMBL" id="EEU29954.1"/>
    </source>
</evidence>
<dbReference type="PIRSF" id="PIRSF033490">
    <property type="entry name" value="MazF"/>
    <property type="match status" value="1"/>
</dbReference>
<proteinExistence type="inferred from homology"/>
<dbReference type="eggNOG" id="COG2337">
    <property type="taxonomic scope" value="Bacteria"/>
</dbReference>
<accession>C7XXD4</accession>
<evidence type="ECO:0000256" key="1">
    <source>
        <dbReference type="ARBA" id="ARBA00007521"/>
    </source>
</evidence>
<dbReference type="GO" id="GO:0016787">
    <property type="term" value="F:hydrolase activity"/>
    <property type="evidence" value="ECO:0007669"/>
    <property type="project" value="UniProtKB-KW"/>
</dbReference>
<dbReference type="Pfam" id="PF02452">
    <property type="entry name" value="PemK_toxin"/>
    <property type="match status" value="1"/>
</dbReference>
<dbReference type="InterPro" id="IPR003477">
    <property type="entry name" value="PemK-like"/>
</dbReference>
<organism evidence="4 5">
    <name type="scientific">Limosilactobacillus coleohominis 101-4-CHN</name>
    <dbReference type="NCBI Taxonomy" id="575594"/>
    <lineage>
        <taxon>Bacteria</taxon>
        <taxon>Bacillati</taxon>
        <taxon>Bacillota</taxon>
        <taxon>Bacilli</taxon>
        <taxon>Lactobacillales</taxon>
        <taxon>Lactobacillaceae</taxon>
        <taxon>Limosilactobacillus</taxon>
    </lineage>
</organism>
<evidence type="ECO:0000256" key="3">
    <source>
        <dbReference type="PIRNR" id="PIRNR033490"/>
    </source>
</evidence>
<dbReference type="GO" id="GO:0006402">
    <property type="term" value="P:mRNA catabolic process"/>
    <property type="evidence" value="ECO:0007669"/>
    <property type="project" value="TreeGrafter"/>
</dbReference>
<dbReference type="HOGENOM" id="CLU_121823_1_0_9"/>
<dbReference type="Proteomes" id="UP000003987">
    <property type="component" value="Unassembled WGS sequence"/>
</dbReference>
<reference evidence="4 5" key="1">
    <citation type="submission" date="2009-06" db="EMBL/GenBank/DDBJ databases">
        <title>The Genome Sequence of Lactobacillus coleohominis strain 101-4-CHN.</title>
        <authorList>
            <consortium name="The Broad Institute Genome Sequencing Platform"/>
            <person name="Ward D."/>
            <person name="Young S.K."/>
            <person name="Zeng Q."/>
            <person name="Koehrsen M."/>
            <person name="Alvarado L."/>
            <person name="Berlin A."/>
            <person name="Borenstein D."/>
            <person name="Chen Z."/>
            <person name="Engels R."/>
            <person name="Freedman E."/>
            <person name="Gellesch M."/>
            <person name="Goldberg J."/>
            <person name="Griggs A."/>
            <person name="Gujja S."/>
            <person name="Heiman D."/>
            <person name="Hepburn T."/>
            <person name="Howarth C."/>
            <person name="Jen D."/>
            <person name="Larson L."/>
            <person name="Lewis B."/>
            <person name="Mehta T."/>
            <person name="Park D."/>
            <person name="Pearson M."/>
            <person name="Roberts A."/>
            <person name="Saif S."/>
            <person name="Shea T."/>
            <person name="Shenoy N."/>
            <person name="Sisk P."/>
            <person name="Stolte C."/>
            <person name="Sykes S."/>
            <person name="Walk T."/>
            <person name="White J."/>
            <person name="Yandava C."/>
            <person name="Liu Y."/>
            <person name="Xu Q."/>
            <person name="Lander E."/>
            <person name="Nusbaum C."/>
            <person name="Galagan J."/>
            <person name="Birren B."/>
        </authorList>
    </citation>
    <scope>NUCLEOTIDE SEQUENCE [LARGE SCALE GENOMIC DNA]</scope>
    <source>
        <strain evidence="4 5">101-4-CHN</strain>
    </source>
</reference>
<dbReference type="GO" id="GO:0003677">
    <property type="term" value="F:DNA binding"/>
    <property type="evidence" value="ECO:0007669"/>
    <property type="project" value="InterPro"/>
</dbReference>
<dbReference type="AlphaFoldDB" id="C7XXD4"/>
<evidence type="ECO:0000313" key="5">
    <source>
        <dbReference type="Proteomes" id="UP000003987"/>
    </source>
</evidence>
<name>C7XXD4_9LACO</name>
<dbReference type="PANTHER" id="PTHR33988:SF2">
    <property type="entry name" value="ENDORIBONUCLEASE MAZF"/>
    <property type="match status" value="1"/>
</dbReference>
<dbReference type="EMBL" id="GG698805">
    <property type="protein sequence ID" value="EEU29954.1"/>
    <property type="molecule type" value="Genomic_DNA"/>
</dbReference>
<dbReference type="STRING" id="575594.HMPREF0501_01419"/>
<dbReference type="EC" id="3.1.-.-" evidence="3"/>
<dbReference type="Gene3D" id="2.30.30.110">
    <property type="match status" value="1"/>
</dbReference>
<sequence length="116" mass="12860">MGQQIQRGAIYYARLSPVIGSEQGGFRPVVIVQNDVGNLHSPTMIVAPITAQMQKHRLPTHVPIKQNVKGIKRDSQILLEQIRTIDKQRLADQIGQLNQATMKAVNQALQVSLSLN</sequence>
<keyword evidence="3" id="KW-0255">Endonuclease</keyword>
<keyword evidence="5" id="KW-1185">Reference proteome</keyword>
<evidence type="ECO:0000256" key="2">
    <source>
        <dbReference type="ARBA" id="ARBA00022649"/>
    </source>
</evidence>
<protein>
    <recommendedName>
        <fullName evidence="3">mRNA interferase</fullName>
        <ecNumber evidence="3">3.1.-.-</ecNumber>
    </recommendedName>
</protein>
<dbReference type="SUPFAM" id="SSF50118">
    <property type="entry name" value="Cell growth inhibitor/plasmid maintenance toxic component"/>
    <property type="match status" value="1"/>
</dbReference>
<keyword evidence="3" id="KW-0540">Nuclease</keyword>
<keyword evidence="3" id="KW-0378">Hydrolase</keyword>
<dbReference type="PANTHER" id="PTHR33988">
    <property type="entry name" value="ENDORIBONUCLEASE MAZF-RELATED"/>
    <property type="match status" value="1"/>
</dbReference>
<dbReference type="GO" id="GO:0016075">
    <property type="term" value="P:rRNA catabolic process"/>
    <property type="evidence" value="ECO:0007669"/>
    <property type="project" value="TreeGrafter"/>
</dbReference>
<keyword evidence="2" id="KW-1277">Toxin-antitoxin system</keyword>
<dbReference type="RefSeq" id="WP_006917338.1">
    <property type="nucleotide sequence ID" value="NZ_GG698805.1"/>
</dbReference>